<evidence type="ECO:0000259" key="2">
    <source>
        <dbReference type="Pfam" id="PF13386"/>
    </source>
</evidence>
<name>A0A1Y5EHT7_COLPS</name>
<protein>
    <recommendedName>
        <fullName evidence="2">Urease accessory protein UreH-like transmembrane domain-containing protein</fullName>
    </recommendedName>
</protein>
<dbReference type="EMBL" id="MAAF01000040">
    <property type="protein sequence ID" value="OUR82292.1"/>
    <property type="molecule type" value="Genomic_DNA"/>
</dbReference>
<dbReference type="PANTHER" id="PTHR42208:SF1">
    <property type="entry name" value="HEAVY METAL TRANSPORTER"/>
    <property type="match status" value="1"/>
</dbReference>
<keyword evidence="1" id="KW-0812">Transmembrane</keyword>
<gene>
    <name evidence="3" type="ORF">A9Q75_06135</name>
</gene>
<dbReference type="PANTHER" id="PTHR42208">
    <property type="entry name" value="HEAVY METAL TRANSPORTER-RELATED"/>
    <property type="match status" value="1"/>
</dbReference>
<accession>A0A1Y5EHT7</accession>
<feature type="transmembrane region" description="Helical" evidence="1">
    <location>
        <begin position="194"/>
        <end position="216"/>
    </location>
</feature>
<evidence type="ECO:0000313" key="4">
    <source>
        <dbReference type="Proteomes" id="UP000243053"/>
    </source>
</evidence>
<evidence type="ECO:0000313" key="3">
    <source>
        <dbReference type="EMBL" id="OUR82292.1"/>
    </source>
</evidence>
<sequence length="249" mass="26542">MSLDVFSAFIIGLLGSGHCLAMCGGITTLLTSAINKPSSLPTTKTSVEGDIPVNVTTTPSSCSPKTSRLNLVFLYHIGRIASYCLIGAIVGFTGSIAAKNIGLPIAGLRLVAAFFLILLGLYIGQWLLWLNKIESLGKGLWRYLSPLAKHVIPVNSSKKALGLGALWGWLPCGLVYSTLTWALASGSSLTGATIMFFFGLGTLPALIALSLGIDSIKKLLVNKVFRKMMAISLITYGIYSFIVAYQVMF</sequence>
<dbReference type="AlphaFoldDB" id="A0A1Y5EHT7"/>
<reference evidence="4" key="1">
    <citation type="journal article" date="2017" name="Proc. Natl. Acad. Sci. U.S.A.">
        <title>Simulation of Deepwater Horizon oil plume reveals substrate specialization within a complex community of hydrocarbon degraders.</title>
        <authorList>
            <person name="Hu P."/>
            <person name="Dubinsky E.A."/>
            <person name="Probst A.J."/>
            <person name="Wang J."/>
            <person name="Sieber C.M.K."/>
            <person name="Tom L.M."/>
            <person name="Gardinali P."/>
            <person name="Banfield J.F."/>
            <person name="Atlas R.M."/>
            <person name="Andersen G.L."/>
        </authorList>
    </citation>
    <scope>NUCLEOTIDE SEQUENCE [LARGE SCALE GENOMIC DNA]</scope>
</reference>
<feature type="transmembrane region" description="Helical" evidence="1">
    <location>
        <begin position="160"/>
        <end position="182"/>
    </location>
</feature>
<evidence type="ECO:0000256" key="1">
    <source>
        <dbReference type="SAM" id="Phobius"/>
    </source>
</evidence>
<keyword evidence="1" id="KW-1133">Transmembrane helix</keyword>
<dbReference type="Pfam" id="PF13386">
    <property type="entry name" value="DsbD_2"/>
    <property type="match status" value="1"/>
</dbReference>
<dbReference type="InterPro" id="IPR039447">
    <property type="entry name" value="UreH-like_TM_dom"/>
</dbReference>
<feature type="transmembrane region" description="Helical" evidence="1">
    <location>
        <begin position="228"/>
        <end position="248"/>
    </location>
</feature>
<feature type="transmembrane region" description="Helical" evidence="1">
    <location>
        <begin position="110"/>
        <end position="130"/>
    </location>
</feature>
<organism evidence="3 4">
    <name type="scientific">Colwellia psychrerythraea</name>
    <name type="common">Vibrio psychroerythus</name>
    <dbReference type="NCBI Taxonomy" id="28229"/>
    <lineage>
        <taxon>Bacteria</taxon>
        <taxon>Pseudomonadati</taxon>
        <taxon>Pseudomonadota</taxon>
        <taxon>Gammaproteobacteria</taxon>
        <taxon>Alteromonadales</taxon>
        <taxon>Colwelliaceae</taxon>
        <taxon>Colwellia</taxon>
    </lineage>
</organism>
<dbReference type="Proteomes" id="UP000243053">
    <property type="component" value="Unassembled WGS sequence"/>
</dbReference>
<keyword evidence="1" id="KW-0472">Membrane</keyword>
<proteinExistence type="predicted"/>
<feature type="transmembrane region" description="Helical" evidence="1">
    <location>
        <begin position="73"/>
        <end position="98"/>
    </location>
</feature>
<feature type="transmembrane region" description="Helical" evidence="1">
    <location>
        <begin position="6"/>
        <end position="30"/>
    </location>
</feature>
<comment type="caution">
    <text evidence="3">The sequence shown here is derived from an EMBL/GenBank/DDBJ whole genome shotgun (WGS) entry which is preliminary data.</text>
</comment>
<feature type="domain" description="Urease accessory protein UreH-like transmembrane" evidence="2">
    <location>
        <begin position="8"/>
        <end position="239"/>
    </location>
</feature>